<proteinExistence type="predicted"/>
<dbReference type="PANTHER" id="PTHR35526:SF3">
    <property type="entry name" value="ANTI-SIGMA-F FACTOR RSBW"/>
    <property type="match status" value="1"/>
</dbReference>
<dbReference type="RefSeq" id="WP_264241472.1">
    <property type="nucleotide sequence ID" value="NZ_CP107567.1"/>
</dbReference>
<dbReference type="Proteomes" id="UP001163878">
    <property type="component" value="Chromosome"/>
</dbReference>
<organism evidence="4 5">
    <name type="scientific">Streptomyces peucetius</name>
    <dbReference type="NCBI Taxonomy" id="1950"/>
    <lineage>
        <taxon>Bacteria</taxon>
        <taxon>Bacillati</taxon>
        <taxon>Actinomycetota</taxon>
        <taxon>Actinomycetes</taxon>
        <taxon>Kitasatosporales</taxon>
        <taxon>Streptomycetaceae</taxon>
        <taxon>Streptomyces</taxon>
    </lineage>
</organism>
<evidence type="ECO:0000259" key="3">
    <source>
        <dbReference type="Pfam" id="PF13581"/>
    </source>
</evidence>
<dbReference type="CDD" id="cd16936">
    <property type="entry name" value="HATPase_RsbW-like"/>
    <property type="match status" value="1"/>
</dbReference>
<name>A0ABY6I0D2_STRPE</name>
<dbReference type="Pfam" id="PF13581">
    <property type="entry name" value="HATPase_c_2"/>
    <property type="match status" value="1"/>
</dbReference>
<dbReference type="PANTHER" id="PTHR35526">
    <property type="entry name" value="ANTI-SIGMA-F FACTOR RSBW-RELATED"/>
    <property type="match status" value="1"/>
</dbReference>
<keyword evidence="4" id="KW-0547">Nucleotide-binding</keyword>
<evidence type="ECO:0000313" key="5">
    <source>
        <dbReference type="Proteomes" id="UP001163878"/>
    </source>
</evidence>
<dbReference type="EMBL" id="CP107567">
    <property type="protein sequence ID" value="UYQ60323.1"/>
    <property type="molecule type" value="Genomic_DNA"/>
</dbReference>
<keyword evidence="1" id="KW-0723">Serine/threonine-protein kinase</keyword>
<dbReference type="InterPro" id="IPR050267">
    <property type="entry name" value="Anti-sigma-factor_SerPK"/>
</dbReference>
<dbReference type="InterPro" id="IPR003594">
    <property type="entry name" value="HATPase_dom"/>
</dbReference>
<feature type="domain" description="Histidine kinase/HSP90-like ATPase" evidence="3">
    <location>
        <begin position="32"/>
        <end position="135"/>
    </location>
</feature>
<dbReference type="SUPFAM" id="SSF55874">
    <property type="entry name" value="ATPase domain of HSP90 chaperone/DNA topoisomerase II/histidine kinase"/>
    <property type="match status" value="1"/>
</dbReference>
<keyword evidence="5" id="KW-1185">Reference proteome</keyword>
<keyword evidence="1" id="KW-0418">Kinase</keyword>
<keyword evidence="4" id="KW-0067">ATP-binding</keyword>
<evidence type="ECO:0000256" key="2">
    <source>
        <dbReference type="SAM" id="MobiDB-lite"/>
    </source>
</evidence>
<dbReference type="InterPro" id="IPR036890">
    <property type="entry name" value="HATPase_C_sf"/>
</dbReference>
<evidence type="ECO:0000256" key="1">
    <source>
        <dbReference type="ARBA" id="ARBA00022527"/>
    </source>
</evidence>
<evidence type="ECO:0000313" key="4">
    <source>
        <dbReference type="EMBL" id="UYQ60323.1"/>
    </source>
</evidence>
<keyword evidence="1" id="KW-0808">Transferase</keyword>
<accession>A0ABY6I0D2</accession>
<gene>
    <name evidence="4" type="ORF">OGH68_01765</name>
</gene>
<dbReference type="Gene3D" id="3.30.565.10">
    <property type="entry name" value="Histidine kinase-like ATPase, C-terminal domain"/>
    <property type="match status" value="1"/>
</dbReference>
<reference evidence="4" key="1">
    <citation type="submission" date="2022-10" db="EMBL/GenBank/DDBJ databases">
        <title>Cytochrome P450 Catalyzes Benzene Ring Formation in the Biosynthesis of Trialkyl-Substituted Aromatic Polyketides.</title>
        <authorList>
            <person name="Zhao E."/>
            <person name="Ge H."/>
        </authorList>
    </citation>
    <scope>NUCLEOTIDE SEQUENCE</scope>
    <source>
        <strain evidence="4">NA0869</strain>
    </source>
</reference>
<dbReference type="GO" id="GO:0005524">
    <property type="term" value="F:ATP binding"/>
    <property type="evidence" value="ECO:0007669"/>
    <property type="project" value="UniProtKB-KW"/>
</dbReference>
<protein>
    <submittedName>
        <fullName evidence="4">ATP-binding protein</fullName>
    </submittedName>
</protein>
<feature type="region of interest" description="Disordered" evidence="2">
    <location>
        <begin position="89"/>
        <end position="109"/>
    </location>
</feature>
<sequence length="162" mass="17621">MGQAPEQPQLWLSRRFTLDGGQGVVGRCRDLTRQVLDEWFAPSGAEGYVRVDDVLLLVSEVVTNACTHGGFPCELSIDRGPGRIRVQVSDTSPAGPVRRGPHQPDRVSGHGLHLLERLSDEWGWMPRGAGKAVWFAVAVPRDTLPSDAMRRSGRRDGAAGVS</sequence>